<dbReference type="RefSeq" id="WP_021981334.1">
    <property type="nucleotide sequence ID" value="NZ_CACRUT010000008.1"/>
</dbReference>
<reference evidence="1" key="1">
    <citation type="submission" date="2019-11" db="EMBL/GenBank/DDBJ databases">
        <authorList>
            <person name="Feng L."/>
        </authorList>
    </citation>
    <scope>NUCLEOTIDE SEQUENCE</scope>
    <source>
        <strain evidence="1">PclaraLFYP37</strain>
    </source>
</reference>
<organism evidence="1">
    <name type="scientific">Paraprevotella clara</name>
    <dbReference type="NCBI Taxonomy" id="454154"/>
    <lineage>
        <taxon>Bacteria</taxon>
        <taxon>Pseudomonadati</taxon>
        <taxon>Bacteroidota</taxon>
        <taxon>Bacteroidia</taxon>
        <taxon>Bacteroidales</taxon>
        <taxon>Prevotellaceae</taxon>
        <taxon>Paraprevotella</taxon>
    </lineage>
</organism>
<evidence type="ECO:0000313" key="1">
    <source>
        <dbReference type="EMBL" id="VYT96188.1"/>
    </source>
</evidence>
<protein>
    <submittedName>
        <fullName evidence="1">Uncharacterized protein</fullName>
    </submittedName>
</protein>
<proteinExistence type="predicted"/>
<dbReference type="AlphaFoldDB" id="A0A6N3B152"/>
<accession>A0A6N3B152</accession>
<sequence>MKGLVVAKVVYYVLVFCWLLQITLQGYTRALIVPTVVLIVYGLVLNYKMRKK</sequence>
<gene>
    <name evidence="1" type="ORF">PCLFYP37_01579</name>
</gene>
<dbReference type="EMBL" id="CACRUT010000008">
    <property type="protein sequence ID" value="VYT96188.1"/>
    <property type="molecule type" value="Genomic_DNA"/>
</dbReference>
<name>A0A6N3B152_9BACT</name>